<dbReference type="InterPro" id="IPR050763">
    <property type="entry name" value="ABC_transporter_ATP-binding"/>
</dbReference>
<dbReference type="PROSITE" id="PS00211">
    <property type="entry name" value="ABC_TRANSPORTER_1"/>
    <property type="match status" value="1"/>
</dbReference>
<dbReference type="SUPFAM" id="SSF52540">
    <property type="entry name" value="P-loop containing nucleoside triphosphate hydrolases"/>
    <property type="match status" value="1"/>
</dbReference>
<feature type="domain" description="ABC transporter" evidence="5">
    <location>
        <begin position="2"/>
        <end position="239"/>
    </location>
</feature>
<evidence type="ECO:0000313" key="6">
    <source>
        <dbReference type="EMBL" id="SUZ77756.1"/>
    </source>
</evidence>
<dbReference type="InterPro" id="IPR003593">
    <property type="entry name" value="AAA+_ATPase"/>
</dbReference>
<sequence>MFEAAELSFTYPSGRRGLGKVSLKGVPGDRVVVMGPNGSGKSTLLRLVSTELPARPGSLELFGEAWGSSSSDSRKRRDLRKRIGIVQDTPVHVEDLTGMENGLLFAELYGLPRAEALAAFASLFTALGLDDALHVPTREYSYGMKKKLLIAEALVHDPDLLIMDEPVLGLDPPSRAALLRTLEERTGKGVCTLTATNEPALAQELATTVVLLHEGEVVALGSPAELLAEVGNTTLIEVHVAGAPDPTKIDPALAKGSAQLPADIVSIRQIPGRIIAESRSGSDVLPQLVGAVLAEGLRIERVEIREPDLTDVFTRFTGQALGGESP</sequence>
<dbReference type="EMBL" id="UINC01001327">
    <property type="protein sequence ID" value="SUZ77756.1"/>
    <property type="molecule type" value="Genomic_DNA"/>
</dbReference>
<organism evidence="6">
    <name type="scientific">marine metagenome</name>
    <dbReference type="NCBI Taxonomy" id="408172"/>
    <lineage>
        <taxon>unclassified sequences</taxon>
        <taxon>metagenomes</taxon>
        <taxon>ecological metagenomes</taxon>
    </lineage>
</organism>
<evidence type="ECO:0000256" key="2">
    <source>
        <dbReference type="ARBA" id="ARBA00022448"/>
    </source>
</evidence>
<dbReference type="Pfam" id="PF00005">
    <property type="entry name" value="ABC_tran"/>
    <property type="match status" value="1"/>
</dbReference>
<evidence type="ECO:0000256" key="3">
    <source>
        <dbReference type="ARBA" id="ARBA00022741"/>
    </source>
</evidence>
<dbReference type="GO" id="GO:0005524">
    <property type="term" value="F:ATP binding"/>
    <property type="evidence" value="ECO:0007669"/>
    <property type="project" value="UniProtKB-KW"/>
</dbReference>
<accession>A0A381QEM8</accession>
<protein>
    <recommendedName>
        <fullName evidence="5">ABC transporter domain-containing protein</fullName>
    </recommendedName>
</protein>
<dbReference type="PANTHER" id="PTHR42711">
    <property type="entry name" value="ABC TRANSPORTER ATP-BINDING PROTEIN"/>
    <property type="match status" value="1"/>
</dbReference>
<gene>
    <name evidence="6" type="ORF">METZ01_LOCUS30610</name>
</gene>
<dbReference type="InterPro" id="IPR003439">
    <property type="entry name" value="ABC_transporter-like_ATP-bd"/>
</dbReference>
<dbReference type="GO" id="GO:0016887">
    <property type="term" value="F:ATP hydrolysis activity"/>
    <property type="evidence" value="ECO:0007669"/>
    <property type="project" value="InterPro"/>
</dbReference>
<proteinExistence type="inferred from homology"/>
<keyword evidence="3" id="KW-0547">Nucleotide-binding</keyword>
<keyword evidence="2" id="KW-0813">Transport</keyword>
<dbReference type="PANTHER" id="PTHR42711:SF5">
    <property type="entry name" value="ABC TRANSPORTER ATP-BINDING PROTEIN NATA"/>
    <property type="match status" value="1"/>
</dbReference>
<evidence type="ECO:0000259" key="5">
    <source>
        <dbReference type="PROSITE" id="PS50893"/>
    </source>
</evidence>
<reference evidence="6" key="1">
    <citation type="submission" date="2018-05" db="EMBL/GenBank/DDBJ databases">
        <authorList>
            <person name="Lanie J.A."/>
            <person name="Ng W.-L."/>
            <person name="Kazmierczak K.M."/>
            <person name="Andrzejewski T.M."/>
            <person name="Davidsen T.M."/>
            <person name="Wayne K.J."/>
            <person name="Tettelin H."/>
            <person name="Glass J.I."/>
            <person name="Rusch D."/>
            <person name="Podicherti R."/>
            <person name="Tsui H.-C.T."/>
            <person name="Winkler M.E."/>
        </authorList>
    </citation>
    <scope>NUCLEOTIDE SEQUENCE</scope>
</reference>
<dbReference type="PROSITE" id="PS50893">
    <property type="entry name" value="ABC_TRANSPORTER_2"/>
    <property type="match status" value="1"/>
</dbReference>
<dbReference type="InterPro" id="IPR027417">
    <property type="entry name" value="P-loop_NTPase"/>
</dbReference>
<dbReference type="Gene3D" id="3.40.50.300">
    <property type="entry name" value="P-loop containing nucleotide triphosphate hydrolases"/>
    <property type="match status" value="1"/>
</dbReference>
<keyword evidence="4" id="KW-0067">ATP-binding</keyword>
<comment type="similarity">
    <text evidence="1">Belongs to the ABC transporter superfamily.</text>
</comment>
<dbReference type="InterPro" id="IPR017871">
    <property type="entry name" value="ABC_transporter-like_CS"/>
</dbReference>
<name>A0A381QEM8_9ZZZZ</name>
<dbReference type="AlphaFoldDB" id="A0A381QEM8"/>
<dbReference type="SMART" id="SM00382">
    <property type="entry name" value="AAA"/>
    <property type="match status" value="1"/>
</dbReference>
<evidence type="ECO:0000256" key="1">
    <source>
        <dbReference type="ARBA" id="ARBA00005417"/>
    </source>
</evidence>
<evidence type="ECO:0000256" key="4">
    <source>
        <dbReference type="ARBA" id="ARBA00022840"/>
    </source>
</evidence>